<dbReference type="Pfam" id="PF08448">
    <property type="entry name" value="PAS_4"/>
    <property type="match status" value="1"/>
</dbReference>
<organism evidence="10 11">
    <name type="scientific">Sphingomonas natans</name>
    <dbReference type="NCBI Taxonomy" id="3063330"/>
    <lineage>
        <taxon>Bacteria</taxon>
        <taxon>Pseudomonadati</taxon>
        <taxon>Pseudomonadota</taxon>
        <taxon>Alphaproteobacteria</taxon>
        <taxon>Sphingomonadales</taxon>
        <taxon>Sphingomonadaceae</taxon>
        <taxon>Sphingomonas</taxon>
    </lineage>
</organism>
<evidence type="ECO:0000256" key="6">
    <source>
        <dbReference type="SAM" id="Phobius"/>
    </source>
</evidence>
<dbReference type="SMART" id="SM00267">
    <property type="entry name" value="GGDEF"/>
    <property type="match status" value="1"/>
</dbReference>
<feature type="domain" description="PAS" evidence="7">
    <location>
        <begin position="287"/>
        <end position="357"/>
    </location>
</feature>
<keyword evidence="2" id="KW-1003">Cell membrane</keyword>
<evidence type="ECO:0000313" key="10">
    <source>
        <dbReference type="EMBL" id="MDO6416500.1"/>
    </source>
</evidence>
<evidence type="ECO:0000256" key="2">
    <source>
        <dbReference type="ARBA" id="ARBA00022475"/>
    </source>
</evidence>
<dbReference type="CDD" id="cd00130">
    <property type="entry name" value="PAS"/>
    <property type="match status" value="1"/>
</dbReference>
<sequence length="590" mass="63231">MFLLAALASELVASQASGLTSLWPANGILLGLLIASGRDGKDRFAIVLGALVGDLISSVLRDQPLTMMLLFPIANMTEAVGAALLIRVFGGISGAFERTRDVLIFVAACTIAPLFSSIIGAIGMHLAIGAPFREALINWYGAAALSLAIIAPAVIVITRFSETMELSGISRQRIGESLILLGLVAAVAILIFYTSHLPLLFLMLPVALLATFRLRQFGAVASTIIIAAIAARATAEGHGPIAAHGGPHAAGHLLLLQFFLAVNFLSSLPVAAALTQGDRRGEEAHLLADHFKTVVENIGEVIFRTDRKGRWTYLNPAWQALTGYPVAESQGRSWLDWIEEAEAAEFRDWAQPVLDGDVHSTRRLLRFRMLNGDIRWMELSIQTLRDTSGHVVGTTGTLRDIDDRKKLEEHVMSAKRRAEEQAREATLLASTDELTGLANRRAFLRHLERQVEAANEFGWALAVAIFDVDHFKLVNDSHGHAVGDQVLQVVADRSVGVVRSGDLVGRLGGEEFAILMPGASPEDATAVAERLRGMIAGPVDMDGVGLPRVTVSIGIAAHCREQGASDLLAGADRALYAAKSAGRNMVKLAA</sequence>
<evidence type="ECO:0000256" key="4">
    <source>
        <dbReference type="ARBA" id="ARBA00022989"/>
    </source>
</evidence>
<dbReference type="InterPro" id="IPR035965">
    <property type="entry name" value="PAS-like_dom_sf"/>
</dbReference>
<dbReference type="InterPro" id="IPR052163">
    <property type="entry name" value="DGC-Regulatory_Protein"/>
</dbReference>
<dbReference type="PANTHER" id="PTHR46663:SF4">
    <property type="entry name" value="DIGUANYLATE CYCLASE DGCT-RELATED"/>
    <property type="match status" value="1"/>
</dbReference>
<proteinExistence type="predicted"/>
<feature type="transmembrane region" description="Helical" evidence="6">
    <location>
        <begin position="69"/>
        <end position="90"/>
    </location>
</feature>
<evidence type="ECO:0000256" key="5">
    <source>
        <dbReference type="ARBA" id="ARBA00023136"/>
    </source>
</evidence>
<dbReference type="Gene3D" id="3.30.450.20">
    <property type="entry name" value="PAS domain"/>
    <property type="match status" value="1"/>
</dbReference>
<dbReference type="InterPro" id="IPR001610">
    <property type="entry name" value="PAC"/>
</dbReference>
<comment type="subcellular location">
    <subcellularLocation>
        <location evidence="1">Cell membrane</location>
        <topology evidence="1">Multi-pass membrane protein</topology>
    </subcellularLocation>
</comment>
<dbReference type="InterPro" id="IPR013656">
    <property type="entry name" value="PAS_4"/>
</dbReference>
<dbReference type="InterPro" id="IPR029787">
    <property type="entry name" value="Nucleotide_cyclase"/>
</dbReference>
<evidence type="ECO:0000256" key="3">
    <source>
        <dbReference type="ARBA" id="ARBA00022692"/>
    </source>
</evidence>
<dbReference type="SMART" id="SM00086">
    <property type="entry name" value="PAC"/>
    <property type="match status" value="1"/>
</dbReference>
<protein>
    <submittedName>
        <fullName evidence="10">Diguanylate cyclase</fullName>
        <ecNumber evidence="10">2.7.7.65</ecNumber>
    </submittedName>
</protein>
<dbReference type="NCBIfam" id="TIGR00254">
    <property type="entry name" value="GGDEF"/>
    <property type="match status" value="1"/>
</dbReference>
<dbReference type="SUPFAM" id="SSF55785">
    <property type="entry name" value="PYP-like sensor domain (PAS domain)"/>
    <property type="match status" value="1"/>
</dbReference>
<evidence type="ECO:0000256" key="1">
    <source>
        <dbReference type="ARBA" id="ARBA00004651"/>
    </source>
</evidence>
<dbReference type="Pfam" id="PF00990">
    <property type="entry name" value="GGDEF"/>
    <property type="match status" value="1"/>
</dbReference>
<feature type="domain" description="PAC" evidence="8">
    <location>
        <begin position="358"/>
        <end position="413"/>
    </location>
</feature>
<dbReference type="InterPro" id="IPR043128">
    <property type="entry name" value="Rev_trsase/Diguanyl_cyclase"/>
</dbReference>
<keyword evidence="11" id="KW-1185">Reference proteome</keyword>
<feature type="domain" description="GGDEF" evidence="9">
    <location>
        <begin position="459"/>
        <end position="590"/>
    </location>
</feature>
<dbReference type="PROSITE" id="PS50113">
    <property type="entry name" value="PAC"/>
    <property type="match status" value="1"/>
</dbReference>
<dbReference type="InterPro" id="IPR000014">
    <property type="entry name" value="PAS"/>
</dbReference>
<feature type="transmembrane region" description="Helical" evidence="6">
    <location>
        <begin position="139"/>
        <end position="157"/>
    </location>
</feature>
<keyword evidence="3 6" id="KW-0812">Transmembrane</keyword>
<evidence type="ECO:0000259" key="8">
    <source>
        <dbReference type="PROSITE" id="PS50113"/>
    </source>
</evidence>
<dbReference type="InterPro" id="IPR007895">
    <property type="entry name" value="MASE1"/>
</dbReference>
<gene>
    <name evidence="10" type="ORF">Q4F19_19105</name>
</gene>
<dbReference type="PANTHER" id="PTHR46663">
    <property type="entry name" value="DIGUANYLATE CYCLASE DGCT-RELATED"/>
    <property type="match status" value="1"/>
</dbReference>
<dbReference type="NCBIfam" id="TIGR00229">
    <property type="entry name" value="sensory_box"/>
    <property type="match status" value="1"/>
</dbReference>
<keyword evidence="5 6" id="KW-0472">Membrane</keyword>
<feature type="transmembrane region" description="Helical" evidence="6">
    <location>
        <begin position="178"/>
        <end position="204"/>
    </location>
</feature>
<keyword evidence="4 6" id="KW-1133">Transmembrane helix</keyword>
<dbReference type="InterPro" id="IPR000700">
    <property type="entry name" value="PAS-assoc_C"/>
</dbReference>
<accession>A0ABT8YDU0</accession>
<evidence type="ECO:0000313" key="11">
    <source>
        <dbReference type="Proteomes" id="UP001169764"/>
    </source>
</evidence>
<keyword evidence="10" id="KW-0548">Nucleotidyltransferase</keyword>
<dbReference type="PROSITE" id="PS50887">
    <property type="entry name" value="GGDEF"/>
    <property type="match status" value="1"/>
</dbReference>
<dbReference type="SUPFAM" id="SSF55073">
    <property type="entry name" value="Nucleotide cyclase"/>
    <property type="match status" value="1"/>
</dbReference>
<evidence type="ECO:0000259" key="9">
    <source>
        <dbReference type="PROSITE" id="PS50887"/>
    </source>
</evidence>
<dbReference type="GO" id="GO:0052621">
    <property type="term" value="F:diguanylate cyclase activity"/>
    <property type="evidence" value="ECO:0007669"/>
    <property type="project" value="UniProtKB-EC"/>
</dbReference>
<dbReference type="SMART" id="SM00091">
    <property type="entry name" value="PAS"/>
    <property type="match status" value="1"/>
</dbReference>
<dbReference type="PROSITE" id="PS50112">
    <property type="entry name" value="PAS"/>
    <property type="match status" value="1"/>
</dbReference>
<dbReference type="EC" id="2.7.7.65" evidence="10"/>
<dbReference type="CDD" id="cd01949">
    <property type="entry name" value="GGDEF"/>
    <property type="match status" value="1"/>
</dbReference>
<dbReference type="Proteomes" id="UP001169764">
    <property type="component" value="Unassembled WGS sequence"/>
</dbReference>
<keyword evidence="10" id="KW-0808">Transferase</keyword>
<dbReference type="EMBL" id="JAUOTP010000011">
    <property type="protein sequence ID" value="MDO6416500.1"/>
    <property type="molecule type" value="Genomic_DNA"/>
</dbReference>
<evidence type="ECO:0000259" key="7">
    <source>
        <dbReference type="PROSITE" id="PS50112"/>
    </source>
</evidence>
<reference evidence="10" key="1">
    <citation type="submission" date="2023-07" db="EMBL/GenBank/DDBJ databases">
        <authorList>
            <person name="Kim M."/>
        </authorList>
    </citation>
    <scope>NUCLEOTIDE SEQUENCE</scope>
    <source>
        <strain evidence="10">BIUV-7</strain>
    </source>
</reference>
<name>A0ABT8YDU0_9SPHN</name>
<comment type="caution">
    <text evidence="10">The sequence shown here is derived from an EMBL/GenBank/DDBJ whole genome shotgun (WGS) entry which is preliminary data.</text>
</comment>
<dbReference type="Pfam" id="PF05231">
    <property type="entry name" value="MASE1"/>
    <property type="match status" value="1"/>
</dbReference>
<dbReference type="InterPro" id="IPR000160">
    <property type="entry name" value="GGDEF_dom"/>
</dbReference>
<dbReference type="Gene3D" id="3.30.70.270">
    <property type="match status" value="1"/>
</dbReference>
<feature type="transmembrane region" description="Helical" evidence="6">
    <location>
        <begin position="102"/>
        <end position="127"/>
    </location>
</feature>